<comment type="caution">
    <text evidence="2">The sequence shown here is derived from an EMBL/GenBank/DDBJ whole genome shotgun (WGS) entry which is preliminary data.</text>
</comment>
<sequence>MQEEPSPSLILIDFDPSFHPHVHFRYESLLKRKFQMQQQGMIKYLEYRHAILTNGPVHYHPSELAIFTNALSNMFLPVEFMNDKLFMMEFVERHGYGLQYGSHELQKDAQVIMEAYRKACHDEKNVQLCNRNNRELFVQHLQAFLPKESTQYQDLIMALSSTDQRAALNECTKVDNDREYAPKENVLPKTNDSLEEVLKQYTNPSDKQQRIEVLKILKQDGMALQYATEKFKQDFGTVKAAVRQNGNAFEYASRNVKRNKETVLFALNHGALFKWVDRELYNDRDIILKVAQQGQIVDFTHFRNDREIVLEVMKHHGKYLNNASDELRRDREVVLYAVKSHYSAFLYACHELKKDPEIALTAIAHLNTALNNNNTMDISDLTWCEKEICWRMIRAKYDHPLKYASQALLNDRNSFGKLLK</sequence>
<dbReference type="AlphaFoldDB" id="A0AA88KCI9"/>
<feature type="domain" description="DUF4116" evidence="1">
    <location>
        <begin position="213"/>
        <end position="254"/>
    </location>
</feature>
<feature type="domain" description="DUF4116" evidence="1">
    <location>
        <begin position="83"/>
        <end position="118"/>
    </location>
</feature>
<gene>
    <name evidence="2" type="ORF">C9374_011765</name>
</gene>
<feature type="domain" description="DUF4116" evidence="1">
    <location>
        <begin position="305"/>
        <end position="353"/>
    </location>
</feature>
<dbReference type="InterPro" id="IPR025197">
    <property type="entry name" value="DUF4116"/>
</dbReference>
<name>A0AA88KCI9_NAELO</name>
<protein>
    <recommendedName>
        <fullName evidence="1">DUF4116 domain-containing protein</fullName>
    </recommendedName>
</protein>
<dbReference type="RefSeq" id="XP_044543054.1">
    <property type="nucleotide sequence ID" value="XM_044687456.1"/>
</dbReference>
<evidence type="ECO:0000313" key="2">
    <source>
        <dbReference type="EMBL" id="KAG2373880.1"/>
    </source>
</evidence>
<proteinExistence type="predicted"/>
<keyword evidence="3" id="KW-1185">Reference proteome</keyword>
<dbReference type="Pfam" id="PF13475">
    <property type="entry name" value="DUF4116"/>
    <property type="match status" value="3"/>
</dbReference>
<dbReference type="GeneID" id="68104219"/>
<accession>A0AA88KCI9</accession>
<reference evidence="2 3" key="1">
    <citation type="journal article" date="2018" name="BMC Genomics">
        <title>The genome of Naegleria lovaniensis, the basis for a comparative approach to unravel pathogenicity factors of the human pathogenic amoeba N. fowleri.</title>
        <authorList>
            <person name="Liechti N."/>
            <person name="Schurch N."/>
            <person name="Bruggmann R."/>
            <person name="Wittwer M."/>
        </authorList>
    </citation>
    <scope>NUCLEOTIDE SEQUENCE [LARGE SCALE GENOMIC DNA]</scope>
    <source>
        <strain evidence="2 3">ATCC 30569</strain>
    </source>
</reference>
<dbReference type="Proteomes" id="UP000816034">
    <property type="component" value="Unassembled WGS sequence"/>
</dbReference>
<evidence type="ECO:0000313" key="3">
    <source>
        <dbReference type="Proteomes" id="UP000816034"/>
    </source>
</evidence>
<evidence type="ECO:0000259" key="1">
    <source>
        <dbReference type="Pfam" id="PF13475"/>
    </source>
</evidence>
<dbReference type="EMBL" id="PYSW02000050">
    <property type="protein sequence ID" value="KAG2373880.1"/>
    <property type="molecule type" value="Genomic_DNA"/>
</dbReference>
<organism evidence="2 3">
    <name type="scientific">Naegleria lovaniensis</name>
    <name type="common">Amoeba</name>
    <dbReference type="NCBI Taxonomy" id="51637"/>
    <lineage>
        <taxon>Eukaryota</taxon>
        <taxon>Discoba</taxon>
        <taxon>Heterolobosea</taxon>
        <taxon>Tetramitia</taxon>
        <taxon>Eutetramitia</taxon>
        <taxon>Vahlkampfiidae</taxon>
        <taxon>Naegleria</taxon>
    </lineage>
</organism>